<proteinExistence type="predicted"/>
<feature type="transmembrane region" description="Helical" evidence="1">
    <location>
        <begin position="49"/>
        <end position="70"/>
    </location>
</feature>
<name>A0ABV7E9S0_9SPHN</name>
<evidence type="ECO:0000313" key="3">
    <source>
        <dbReference type="Proteomes" id="UP001595456"/>
    </source>
</evidence>
<protein>
    <submittedName>
        <fullName evidence="2">DUF4153 domain-containing protein</fullName>
    </submittedName>
</protein>
<dbReference type="Proteomes" id="UP001595456">
    <property type="component" value="Unassembled WGS sequence"/>
</dbReference>
<keyword evidence="1" id="KW-0472">Membrane</keyword>
<feature type="transmembrane region" description="Helical" evidence="1">
    <location>
        <begin position="359"/>
        <end position="379"/>
    </location>
</feature>
<dbReference type="RefSeq" id="WP_336927480.1">
    <property type="nucleotide sequence ID" value="NZ_JBANRO010000014.1"/>
</dbReference>
<reference evidence="3" key="1">
    <citation type="journal article" date="2019" name="Int. J. Syst. Evol. Microbiol.">
        <title>The Global Catalogue of Microorganisms (GCM) 10K type strain sequencing project: providing services to taxonomists for standard genome sequencing and annotation.</title>
        <authorList>
            <consortium name="The Broad Institute Genomics Platform"/>
            <consortium name="The Broad Institute Genome Sequencing Center for Infectious Disease"/>
            <person name="Wu L."/>
            <person name="Ma J."/>
        </authorList>
    </citation>
    <scope>NUCLEOTIDE SEQUENCE [LARGE SCALE GENOMIC DNA]</scope>
    <source>
        <strain evidence="3">KCTC 52607</strain>
    </source>
</reference>
<dbReference type="EMBL" id="JBHRST010000019">
    <property type="protein sequence ID" value="MFC3098547.1"/>
    <property type="molecule type" value="Genomic_DNA"/>
</dbReference>
<evidence type="ECO:0000313" key="2">
    <source>
        <dbReference type="EMBL" id="MFC3098547.1"/>
    </source>
</evidence>
<dbReference type="Pfam" id="PF13687">
    <property type="entry name" value="DUF4153"/>
    <property type="match status" value="1"/>
</dbReference>
<feature type="transmembrane region" description="Helical" evidence="1">
    <location>
        <begin position="26"/>
        <end position="43"/>
    </location>
</feature>
<feature type="transmembrane region" description="Helical" evidence="1">
    <location>
        <begin position="144"/>
        <end position="168"/>
    </location>
</feature>
<gene>
    <name evidence="2" type="ORF">ACFODU_12190</name>
</gene>
<keyword evidence="3" id="KW-1185">Reference proteome</keyword>
<evidence type="ECO:0000256" key="1">
    <source>
        <dbReference type="SAM" id="Phobius"/>
    </source>
</evidence>
<feature type="transmembrane region" description="Helical" evidence="1">
    <location>
        <begin position="287"/>
        <end position="312"/>
    </location>
</feature>
<feature type="transmembrane region" description="Helical" evidence="1">
    <location>
        <begin position="188"/>
        <end position="205"/>
    </location>
</feature>
<comment type="caution">
    <text evidence="2">The sequence shown here is derived from an EMBL/GenBank/DDBJ whole genome shotgun (WGS) entry which is preliminary data.</text>
</comment>
<feature type="transmembrane region" description="Helical" evidence="1">
    <location>
        <begin position="217"/>
        <end position="243"/>
    </location>
</feature>
<keyword evidence="1" id="KW-1133">Transmembrane helix</keyword>
<feature type="transmembrane region" description="Helical" evidence="1">
    <location>
        <begin position="77"/>
        <end position="97"/>
    </location>
</feature>
<keyword evidence="1" id="KW-0812">Transmembrane</keyword>
<accession>A0ABV7E9S0</accession>
<feature type="transmembrane region" description="Helical" evidence="1">
    <location>
        <begin position="255"/>
        <end position="275"/>
    </location>
</feature>
<dbReference type="InterPro" id="IPR025291">
    <property type="entry name" value="DUF4153"/>
</dbReference>
<feature type="transmembrane region" description="Helical" evidence="1">
    <location>
        <begin position="324"/>
        <end position="347"/>
    </location>
</feature>
<sequence length="566" mass="60643">MAAGDEQVSAAPAPENLLEDWEPRPFVLAALLACGGLGLHFLFDGSDPQPLAGAGAAFIFFAALAAAFALDPRNWKSVAVFALGLGAVMAGIAWHVLRFEEAYAGQHFAFAAGVFASVIALPLFQAGFHRTRLNTDYKLTHFHVWTDAISGAGALAFTGLSWLMLFLLDGLLGLVGINLIEDLTREGWFGWMWSGAAFGTALGVLRNNLKIISSLQNVVLIVLSLLAVPLALALVVFLVALLASGGQALWDATDSATPVLLACAVGCFVLTNAIMRDDDVATSRSRILRGVAMVLAAGVLPLSVFAAVSMGIRVHQHGLTPERIWALICIAVAVAYGIAYAVGLAQGRVSGWATYLRRANLNLASATGILALILALPLWDFGAISARNQVARLDAGRVSVEAFDYSALRWDFGDAGRQALARLGEREGEVGRLARAAAAQTMRVWRGLETPTRGDVAARLRVQPDSEELRAEVLDFLTTESWRCAEACIALDLGRNAEGRREIALVEGYNFERFVLGGPDGRADPIYPLAQDGQLPPFTRDAEVELREETRRAIYVNGRRVGVPVD</sequence>
<feature type="transmembrane region" description="Helical" evidence="1">
    <location>
        <begin position="103"/>
        <end position="124"/>
    </location>
</feature>
<organism evidence="2 3">
    <name type="scientific">Alteraurantiacibacter palmitatis</name>
    <dbReference type="NCBI Taxonomy" id="2054628"/>
    <lineage>
        <taxon>Bacteria</taxon>
        <taxon>Pseudomonadati</taxon>
        <taxon>Pseudomonadota</taxon>
        <taxon>Alphaproteobacteria</taxon>
        <taxon>Sphingomonadales</taxon>
        <taxon>Erythrobacteraceae</taxon>
        <taxon>Alteraurantiacibacter</taxon>
    </lineage>
</organism>